<gene>
    <name evidence="1" type="ORF">CR492_15700</name>
</gene>
<accession>A0A2J7TDU3</accession>
<dbReference type="Proteomes" id="UP000236286">
    <property type="component" value="Unassembled WGS sequence"/>
</dbReference>
<protein>
    <submittedName>
        <fullName evidence="1">Uncharacterized protein</fullName>
    </submittedName>
</protein>
<comment type="caution">
    <text evidence="1">The sequence shown here is derived from an EMBL/GenBank/DDBJ whole genome shotgun (WGS) entry which is preliminary data.</text>
</comment>
<organism evidence="1 2">
    <name type="scientific">Methylocella silvestris</name>
    <dbReference type="NCBI Taxonomy" id="199596"/>
    <lineage>
        <taxon>Bacteria</taxon>
        <taxon>Pseudomonadati</taxon>
        <taxon>Pseudomonadota</taxon>
        <taxon>Alphaproteobacteria</taxon>
        <taxon>Hyphomicrobiales</taxon>
        <taxon>Beijerinckiaceae</taxon>
        <taxon>Methylocella</taxon>
    </lineage>
</organism>
<evidence type="ECO:0000313" key="1">
    <source>
        <dbReference type="EMBL" id="PNG24947.1"/>
    </source>
</evidence>
<proteinExistence type="predicted"/>
<dbReference type="EMBL" id="PDZR01000021">
    <property type="protein sequence ID" value="PNG24947.1"/>
    <property type="molecule type" value="Genomic_DNA"/>
</dbReference>
<evidence type="ECO:0000313" key="2">
    <source>
        <dbReference type="Proteomes" id="UP000236286"/>
    </source>
</evidence>
<dbReference type="AlphaFoldDB" id="A0A2J7TDU3"/>
<sequence length="121" mass="12969">MDWRAGARSNERRAPSRCKAASVAAAAEGGFVMIRSRMEKAGQLSRFSLAALLSLACTITGAFAEDAIMLERIGAVRFIAKAEGYAVDPAQRSAIFRLQGRRLSAEQASLMAPPDTAPARR</sequence>
<reference evidence="1 2" key="1">
    <citation type="submission" date="2017-10" db="EMBL/GenBank/DDBJ databases">
        <title>Genome announcement of Methylocella silvestris TVC from permafrost.</title>
        <authorList>
            <person name="Wang J."/>
            <person name="Geng K."/>
            <person name="Ul-Haque F."/>
            <person name="Crombie A.T."/>
            <person name="Street L.E."/>
            <person name="Wookey P.A."/>
            <person name="Murrell J.C."/>
            <person name="Pratscher J."/>
        </authorList>
    </citation>
    <scope>NUCLEOTIDE SEQUENCE [LARGE SCALE GENOMIC DNA]</scope>
    <source>
        <strain evidence="1 2">TVC</strain>
    </source>
</reference>
<name>A0A2J7TDU3_METSI</name>